<keyword evidence="1" id="KW-0479">Metal-binding</keyword>
<dbReference type="CDD" id="cd00684">
    <property type="entry name" value="Terpene_cyclase_plant_C1"/>
    <property type="match status" value="1"/>
</dbReference>
<sequence>MDNIIDTVSSDDAQKRRTANYNPNIWDYDFLESIRNEFVGDTCKRRVEKLKEDVRHMLINNNEMVILTQLDFIENLQRLGLEYHFEKEIKGALDASISIVNNSGILDGDVHATALWFRLLRQHGCFVSQDVFNSFIDETGNFMTSLSQDAKGMLSLYKASHLALVGENMMDKAKAFSSRTLKDLQGNMDPYLAEQVSNELEVPYHWRMQWWEARWYTNVYERKEHINPTLLELAKLNFNMVQATHQGELKEICRWWKNEDLAEKLSFGRHRIVECLLWAVGIVFEPQYGYLRKSLAKILNLILLIDDVYDIYGTFDELVQFTDAVDRWDDKKIERLPEYMKICFVELYRTTDEFTSGIQKDQNKKIMTHLKKVWTDFCKALLVEAKWYNSGYSPSLKEYLDNAWISSSGSILLVHAYFAVAHDRNVDEVGFLETNRDLLYYPSMILRLCNDLGTSVAELERGDNPSSILCYMKEVGVSEERAREHIKGMIVESWKKMNENCISHSSHLPPMFFNISYNIARVSHFVYQHGDGVAVQDHDTRNNVLRLLVQPIHLHLDKIHSI</sequence>
<protein>
    <submittedName>
        <fullName evidence="4">Uncharacterized protein</fullName>
    </submittedName>
</protein>
<evidence type="ECO:0000313" key="5">
    <source>
        <dbReference type="Proteomes" id="UP001141806"/>
    </source>
</evidence>
<dbReference type="Proteomes" id="UP001141806">
    <property type="component" value="Unassembled WGS sequence"/>
</dbReference>
<dbReference type="FunFam" id="1.10.600.10:FF:000007">
    <property type="entry name" value="Isoprene synthase, chloroplastic"/>
    <property type="match status" value="1"/>
</dbReference>
<dbReference type="InterPro" id="IPR005630">
    <property type="entry name" value="Terpene_synthase_metal-bd"/>
</dbReference>
<dbReference type="InterPro" id="IPR008949">
    <property type="entry name" value="Isoprenoid_synthase_dom_sf"/>
</dbReference>
<dbReference type="Pfam" id="PF03936">
    <property type="entry name" value="Terpene_synth_C"/>
    <property type="match status" value="1"/>
</dbReference>
<name>A0A9Q0R2E3_9MAGN</name>
<dbReference type="PANTHER" id="PTHR31225:SF94">
    <property type="entry name" value="ALPHA-FARNESENE SYNTHASE"/>
    <property type="match status" value="1"/>
</dbReference>
<dbReference type="GO" id="GO:0016102">
    <property type="term" value="P:diterpenoid biosynthetic process"/>
    <property type="evidence" value="ECO:0007669"/>
    <property type="project" value="InterPro"/>
</dbReference>
<feature type="domain" description="Terpene synthase N-terminal" evidence="2">
    <location>
        <begin position="25"/>
        <end position="200"/>
    </location>
</feature>
<dbReference type="InterPro" id="IPR001906">
    <property type="entry name" value="Terpene_synth_N"/>
</dbReference>
<proteinExistence type="predicted"/>
<dbReference type="SFLD" id="SFLDG01019">
    <property type="entry name" value="Terpene_Cyclase_Like_1_C_Termi"/>
    <property type="match status" value="1"/>
</dbReference>
<dbReference type="SUPFAM" id="SSF48239">
    <property type="entry name" value="Terpenoid cyclases/Protein prenyltransferases"/>
    <property type="match status" value="1"/>
</dbReference>
<dbReference type="OrthoDB" id="1936865at2759"/>
<dbReference type="Gene3D" id="1.10.600.10">
    <property type="entry name" value="Farnesyl Diphosphate Synthase"/>
    <property type="match status" value="1"/>
</dbReference>
<evidence type="ECO:0000256" key="1">
    <source>
        <dbReference type="ARBA" id="ARBA00022723"/>
    </source>
</evidence>
<dbReference type="Pfam" id="PF01397">
    <property type="entry name" value="Terpene_synth"/>
    <property type="match status" value="1"/>
</dbReference>
<dbReference type="FunFam" id="1.50.10.130:FF:000001">
    <property type="entry name" value="Isoprene synthase, chloroplastic"/>
    <property type="match status" value="1"/>
</dbReference>
<feature type="domain" description="Terpene synthase metal-binding" evidence="3">
    <location>
        <begin position="258"/>
        <end position="496"/>
    </location>
</feature>
<dbReference type="InterPro" id="IPR008930">
    <property type="entry name" value="Terpenoid_cyclase/PrenylTrfase"/>
</dbReference>
<dbReference type="GO" id="GO:0000287">
    <property type="term" value="F:magnesium ion binding"/>
    <property type="evidence" value="ECO:0007669"/>
    <property type="project" value="InterPro"/>
</dbReference>
<dbReference type="InterPro" id="IPR050148">
    <property type="entry name" value="Terpene_synthase-like"/>
</dbReference>
<comment type="caution">
    <text evidence="4">The sequence shown here is derived from an EMBL/GenBank/DDBJ whole genome shotgun (WGS) entry which is preliminary data.</text>
</comment>
<dbReference type="InterPro" id="IPR036965">
    <property type="entry name" value="Terpene_synth_N_sf"/>
</dbReference>
<dbReference type="PANTHER" id="PTHR31225">
    <property type="entry name" value="OS04G0344100 PROTEIN-RELATED"/>
    <property type="match status" value="1"/>
</dbReference>
<dbReference type="EMBL" id="JAMYWD010000001">
    <property type="protein sequence ID" value="KAJ4980848.1"/>
    <property type="molecule type" value="Genomic_DNA"/>
</dbReference>
<gene>
    <name evidence="4" type="ORF">NE237_031685</name>
</gene>
<evidence type="ECO:0000259" key="3">
    <source>
        <dbReference type="Pfam" id="PF03936"/>
    </source>
</evidence>
<dbReference type="SFLD" id="SFLDS00005">
    <property type="entry name" value="Isoprenoid_Synthase_Type_I"/>
    <property type="match status" value="1"/>
</dbReference>
<reference evidence="4" key="1">
    <citation type="journal article" date="2023" name="Plant J.">
        <title>The genome of the king protea, Protea cynaroides.</title>
        <authorList>
            <person name="Chang J."/>
            <person name="Duong T.A."/>
            <person name="Schoeman C."/>
            <person name="Ma X."/>
            <person name="Roodt D."/>
            <person name="Barker N."/>
            <person name="Li Z."/>
            <person name="Van de Peer Y."/>
            <person name="Mizrachi E."/>
        </authorList>
    </citation>
    <scope>NUCLEOTIDE SEQUENCE</scope>
    <source>
        <tissue evidence="4">Young leaves</tissue>
    </source>
</reference>
<keyword evidence="5" id="KW-1185">Reference proteome</keyword>
<dbReference type="InterPro" id="IPR034741">
    <property type="entry name" value="Terpene_cyclase-like_1_C"/>
</dbReference>
<evidence type="ECO:0000259" key="2">
    <source>
        <dbReference type="Pfam" id="PF01397"/>
    </source>
</evidence>
<dbReference type="InterPro" id="IPR044814">
    <property type="entry name" value="Terpene_cyclase_plant_C1"/>
</dbReference>
<dbReference type="AlphaFoldDB" id="A0A9Q0R2E3"/>
<organism evidence="4 5">
    <name type="scientific">Protea cynaroides</name>
    <dbReference type="NCBI Taxonomy" id="273540"/>
    <lineage>
        <taxon>Eukaryota</taxon>
        <taxon>Viridiplantae</taxon>
        <taxon>Streptophyta</taxon>
        <taxon>Embryophyta</taxon>
        <taxon>Tracheophyta</taxon>
        <taxon>Spermatophyta</taxon>
        <taxon>Magnoliopsida</taxon>
        <taxon>Proteales</taxon>
        <taxon>Proteaceae</taxon>
        <taxon>Protea</taxon>
    </lineage>
</organism>
<dbReference type="SUPFAM" id="SSF48576">
    <property type="entry name" value="Terpenoid synthases"/>
    <property type="match status" value="1"/>
</dbReference>
<evidence type="ECO:0000313" key="4">
    <source>
        <dbReference type="EMBL" id="KAJ4980848.1"/>
    </source>
</evidence>
<dbReference type="Gene3D" id="1.50.10.130">
    <property type="entry name" value="Terpene synthase, N-terminal domain"/>
    <property type="match status" value="1"/>
</dbReference>
<accession>A0A9Q0R2E3</accession>
<dbReference type="GO" id="GO:0010333">
    <property type="term" value="F:terpene synthase activity"/>
    <property type="evidence" value="ECO:0007669"/>
    <property type="project" value="InterPro"/>
</dbReference>